<evidence type="ECO:0000313" key="2">
    <source>
        <dbReference type="Proteomes" id="UP000006727"/>
    </source>
</evidence>
<dbReference type="EMBL" id="ABEU02000010">
    <property type="status" value="NOT_ANNOTATED_CDS"/>
    <property type="molecule type" value="Genomic_DNA"/>
</dbReference>
<organism evidence="1 2">
    <name type="scientific">Physcomitrium patens</name>
    <name type="common">Spreading-leaved earth moss</name>
    <name type="synonym">Physcomitrella patens</name>
    <dbReference type="NCBI Taxonomy" id="3218"/>
    <lineage>
        <taxon>Eukaryota</taxon>
        <taxon>Viridiplantae</taxon>
        <taxon>Streptophyta</taxon>
        <taxon>Embryophyta</taxon>
        <taxon>Bryophyta</taxon>
        <taxon>Bryophytina</taxon>
        <taxon>Bryopsida</taxon>
        <taxon>Funariidae</taxon>
        <taxon>Funariales</taxon>
        <taxon>Funariaceae</taxon>
        <taxon>Physcomitrium</taxon>
    </lineage>
</organism>
<protein>
    <submittedName>
        <fullName evidence="1">Uncharacterized protein</fullName>
    </submittedName>
</protein>
<dbReference type="Proteomes" id="UP000006727">
    <property type="component" value="Chromosome 10"/>
</dbReference>
<keyword evidence="2" id="KW-1185">Reference proteome</keyword>
<reference evidence="1 2" key="2">
    <citation type="journal article" date="2018" name="Plant J.">
        <title>The Physcomitrella patens chromosome-scale assembly reveals moss genome structure and evolution.</title>
        <authorList>
            <person name="Lang D."/>
            <person name="Ullrich K.K."/>
            <person name="Murat F."/>
            <person name="Fuchs J."/>
            <person name="Jenkins J."/>
            <person name="Haas F.B."/>
            <person name="Piednoel M."/>
            <person name="Gundlach H."/>
            <person name="Van Bel M."/>
            <person name="Meyberg R."/>
            <person name="Vives C."/>
            <person name="Morata J."/>
            <person name="Symeonidi A."/>
            <person name="Hiss M."/>
            <person name="Muchero W."/>
            <person name="Kamisugi Y."/>
            <person name="Saleh O."/>
            <person name="Blanc G."/>
            <person name="Decker E.L."/>
            <person name="van Gessel N."/>
            <person name="Grimwood J."/>
            <person name="Hayes R.D."/>
            <person name="Graham S.W."/>
            <person name="Gunter L.E."/>
            <person name="McDaniel S.F."/>
            <person name="Hoernstein S.N.W."/>
            <person name="Larsson A."/>
            <person name="Li F.W."/>
            <person name="Perroud P.F."/>
            <person name="Phillips J."/>
            <person name="Ranjan P."/>
            <person name="Rokshar D.S."/>
            <person name="Rothfels C.J."/>
            <person name="Schneider L."/>
            <person name="Shu S."/>
            <person name="Stevenson D.W."/>
            <person name="Thummler F."/>
            <person name="Tillich M."/>
            <person name="Villarreal Aguilar J.C."/>
            <person name="Widiez T."/>
            <person name="Wong G.K."/>
            <person name="Wymore A."/>
            <person name="Zhang Y."/>
            <person name="Zimmer A.D."/>
            <person name="Quatrano R.S."/>
            <person name="Mayer K.F.X."/>
            <person name="Goodstein D."/>
            <person name="Casacuberta J.M."/>
            <person name="Vandepoele K."/>
            <person name="Reski R."/>
            <person name="Cuming A.C."/>
            <person name="Tuskan G.A."/>
            <person name="Maumus F."/>
            <person name="Salse J."/>
            <person name="Schmutz J."/>
            <person name="Rensing S.A."/>
        </authorList>
    </citation>
    <scope>NUCLEOTIDE SEQUENCE [LARGE SCALE GENOMIC DNA]</scope>
    <source>
        <strain evidence="1 2">cv. Gransden 2004</strain>
    </source>
</reference>
<dbReference type="AlphaFoldDB" id="A0A7I4EZK2"/>
<gene>
    <name evidence="1" type="primary">LOC112287340</name>
</gene>
<dbReference type="Gramene" id="Pp3c10_4380V3.6">
    <property type="protein sequence ID" value="Pp3c10_4380V3.6"/>
    <property type="gene ID" value="Pp3c10_4380"/>
</dbReference>
<reference evidence="1 2" key="1">
    <citation type="journal article" date="2008" name="Science">
        <title>The Physcomitrella genome reveals evolutionary insights into the conquest of land by plants.</title>
        <authorList>
            <person name="Rensing S."/>
            <person name="Lang D."/>
            <person name="Zimmer A."/>
            <person name="Terry A."/>
            <person name="Salamov A."/>
            <person name="Shapiro H."/>
            <person name="Nishiyama T."/>
            <person name="Perroud P.-F."/>
            <person name="Lindquist E."/>
            <person name="Kamisugi Y."/>
            <person name="Tanahashi T."/>
            <person name="Sakakibara K."/>
            <person name="Fujita T."/>
            <person name="Oishi K."/>
            <person name="Shin-I T."/>
            <person name="Kuroki Y."/>
            <person name="Toyoda A."/>
            <person name="Suzuki Y."/>
            <person name="Hashimoto A."/>
            <person name="Yamaguchi K."/>
            <person name="Sugano A."/>
            <person name="Kohara Y."/>
            <person name="Fujiyama A."/>
            <person name="Anterola A."/>
            <person name="Aoki S."/>
            <person name="Ashton N."/>
            <person name="Barbazuk W.B."/>
            <person name="Barker E."/>
            <person name="Bennetzen J."/>
            <person name="Bezanilla M."/>
            <person name="Blankenship R."/>
            <person name="Cho S.H."/>
            <person name="Dutcher S."/>
            <person name="Estelle M."/>
            <person name="Fawcett J.A."/>
            <person name="Gundlach H."/>
            <person name="Hanada K."/>
            <person name="Heyl A."/>
            <person name="Hicks K.A."/>
            <person name="Hugh J."/>
            <person name="Lohr M."/>
            <person name="Mayer K."/>
            <person name="Melkozernov A."/>
            <person name="Murata T."/>
            <person name="Nelson D."/>
            <person name="Pils B."/>
            <person name="Prigge M."/>
            <person name="Reiss B."/>
            <person name="Renner T."/>
            <person name="Rombauts S."/>
            <person name="Rushton P."/>
            <person name="Sanderfoot A."/>
            <person name="Schween G."/>
            <person name="Shiu S.-H."/>
            <person name="Stueber K."/>
            <person name="Theodoulou F.L."/>
            <person name="Tu H."/>
            <person name="Van de Peer Y."/>
            <person name="Verrier P.J."/>
            <person name="Waters E."/>
            <person name="Wood A."/>
            <person name="Yang L."/>
            <person name="Cove D."/>
            <person name="Cuming A."/>
            <person name="Hasebe M."/>
            <person name="Lucas S."/>
            <person name="Mishler D.B."/>
            <person name="Reski R."/>
            <person name="Grigoriev I."/>
            <person name="Quatrano R.S."/>
            <person name="Boore J.L."/>
        </authorList>
    </citation>
    <scope>NUCLEOTIDE SEQUENCE [LARGE SCALE GENOMIC DNA]</scope>
    <source>
        <strain evidence="1 2">cv. Gransden 2004</strain>
    </source>
</reference>
<evidence type="ECO:0000313" key="1">
    <source>
        <dbReference type="EnsemblPlants" id="Pp3c10_4380V3.6"/>
    </source>
</evidence>
<proteinExistence type="predicted"/>
<sequence length="174" mass="19477">MLYYGKPEPVWVTNNRHRLLGTPYQHTPTSSSGAYEFGPYTRGTVLPDVIIRAPLYDLVDVSRIKDVLGVEGVFNVVCDIPAQTITVSSSLSPRTVVNLVRRVMSTAHIINIAEAPPTAVLQPAYTTPVDRTRTTAYDDMYAYEGRSGYVPPYVAPYGGRSYDNEFRPGRYYNY</sequence>
<accession>A0A7I4EZK2</accession>
<name>A0A7I4EZK2_PHYPA</name>
<reference evidence="1" key="3">
    <citation type="submission" date="2020-12" db="UniProtKB">
        <authorList>
            <consortium name="EnsemblPlants"/>
        </authorList>
    </citation>
    <scope>IDENTIFICATION</scope>
</reference>
<dbReference type="EnsemblPlants" id="Pp3c10_4380V3.6">
    <property type="protein sequence ID" value="Pp3c10_4380V3.6"/>
    <property type="gene ID" value="Pp3c10_4380"/>
</dbReference>